<organism evidence="1 2">
    <name type="scientific">Smittium mucronatum</name>
    <dbReference type="NCBI Taxonomy" id="133383"/>
    <lineage>
        <taxon>Eukaryota</taxon>
        <taxon>Fungi</taxon>
        <taxon>Fungi incertae sedis</taxon>
        <taxon>Zoopagomycota</taxon>
        <taxon>Kickxellomycotina</taxon>
        <taxon>Harpellomycetes</taxon>
        <taxon>Harpellales</taxon>
        <taxon>Legeriomycetaceae</taxon>
        <taxon>Smittium</taxon>
    </lineage>
</organism>
<dbReference type="Proteomes" id="UP000187455">
    <property type="component" value="Unassembled WGS sequence"/>
</dbReference>
<dbReference type="OrthoDB" id="10594229at2759"/>
<gene>
    <name evidence="1" type="ORF">AYI68_g6409</name>
</gene>
<proteinExistence type="predicted"/>
<accession>A0A1R0GRP9</accession>
<evidence type="ECO:0000313" key="2">
    <source>
        <dbReference type="Proteomes" id="UP000187455"/>
    </source>
</evidence>
<name>A0A1R0GRP9_9FUNG</name>
<dbReference type="EMBL" id="LSSL01004349">
    <property type="protein sequence ID" value="OLY79518.1"/>
    <property type="molecule type" value="Genomic_DNA"/>
</dbReference>
<dbReference type="AlphaFoldDB" id="A0A1R0GRP9"/>
<evidence type="ECO:0000313" key="1">
    <source>
        <dbReference type="EMBL" id="OLY79518.1"/>
    </source>
</evidence>
<protein>
    <submittedName>
        <fullName evidence="1">Uncharacterized protein</fullName>
    </submittedName>
</protein>
<comment type="caution">
    <text evidence="1">The sequence shown here is derived from an EMBL/GenBank/DDBJ whole genome shotgun (WGS) entry which is preliminary data.</text>
</comment>
<sequence length="166" mass="19060">MVKTLDAEKKKQIYSLIISNPDFKNEDQKKPIQITLNSIQESEFGSVLDAMEIETEVIFLIFIQYCTITQNSPFYPRLFALKTLFDFTSAAKPASERLSLYSIDDMDPESVHFISDIVNFVVPSLSEKVPELIKITDYNLDDLCWALFVYDTFILYSKNSDSLVLS</sequence>
<reference evidence="1 2" key="1">
    <citation type="journal article" date="2016" name="Mol. Biol. Evol.">
        <title>Genome-Wide Survey of Gut Fungi (Harpellales) Reveals the First Horizontally Transferred Ubiquitin Gene from a Mosquito Host.</title>
        <authorList>
            <person name="Wang Y."/>
            <person name="White M.M."/>
            <person name="Kvist S."/>
            <person name="Moncalvo J.M."/>
        </authorList>
    </citation>
    <scope>NUCLEOTIDE SEQUENCE [LARGE SCALE GENOMIC DNA]</scope>
    <source>
        <strain evidence="1 2">ALG-7-W6</strain>
    </source>
</reference>
<keyword evidence="2" id="KW-1185">Reference proteome</keyword>